<evidence type="ECO:0000313" key="11">
    <source>
        <dbReference type="Proteomes" id="UP000046393"/>
    </source>
</evidence>
<dbReference type="PROSITE" id="PS50293">
    <property type="entry name" value="TPR_REGION"/>
    <property type="match status" value="1"/>
</dbReference>
<evidence type="ECO:0000256" key="9">
    <source>
        <dbReference type="SAM" id="MobiDB-lite"/>
    </source>
</evidence>
<keyword evidence="4 8" id="KW-0802">TPR repeat</keyword>
<dbReference type="SUPFAM" id="SSF54534">
    <property type="entry name" value="FKBP-like"/>
    <property type="match status" value="2"/>
</dbReference>
<dbReference type="Gene3D" id="3.10.50.40">
    <property type="match status" value="2"/>
</dbReference>
<dbReference type="Pfam" id="PF00515">
    <property type="entry name" value="TPR_1"/>
    <property type="match status" value="1"/>
</dbReference>
<dbReference type="InterPro" id="IPR011990">
    <property type="entry name" value="TPR-like_helical_dom_sf"/>
</dbReference>
<dbReference type="FunFam" id="3.10.50.40:FF:000056">
    <property type="entry name" value="Peptidylprolyl isomerase"/>
    <property type="match status" value="1"/>
</dbReference>
<sequence length="445" mass="49534">MSEAIDLTVEKDGGVLKTIKKEGTGTATPSKGCTVFVHYTGTLLNGEKFDSSRDRNEPFHFQLGQSQVIKGWDLGVATMKRGEICDLVCKSEYAYGESGSPPKIPGGATLKFEIELLKWEGEDISPDKDGSITRIIIAEGEKQTSPVECSKVTVHAVGTYMNVEFYNRDVTFLVGEGSEVGLPEGVDRALRRFNKREKSIIHLKGHRYTYGSDAPKEYNLPENAEIDFTVFLKDVEKAKATWELTGDEKLAAAEESKARGTKFLKENKYKLALAKYARVKELLEYECSLEGEKQEQRNALILASYLNSALAYLKTGETLECIKSCDKALEVCSTSVKALYRKASALQQQNDIEEAISVYKKVLELEPENKAVSHQIAVCKQTLHNIREKEKKRFKGMFEKFAAKQEEVFFAMANGDQSAEESTEVKTEKGMKTDSGEPMEAEAAS</sequence>
<keyword evidence="5 7" id="KW-0697">Rotamase</keyword>
<keyword evidence="6 7" id="KW-0413">Isomerase</keyword>
<dbReference type="PANTHER" id="PTHR46512">
    <property type="entry name" value="PEPTIDYLPROLYL ISOMERASE"/>
    <property type="match status" value="1"/>
</dbReference>
<dbReference type="Pfam" id="PF00254">
    <property type="entry name" value="FKBP_C"/>
    <property type="match status" value="2"/>
</dbReference>
<dbReference type="InterPro" id="IPR050754">
    <property type="entry name" value="FKBP4/5/8-like"/>
</dbReference>
<feature type="compositionally biased region" description="Basic and acidic residues" evidence="9">
    <location>
        <begin position="423"/>
        <end position="435"/>
    </location>
</feature>
<organism evidence="11 12">
    <name type="scientific">Syphacia muris</name>
    <dbReference type="NCBI Taxonomy" id="451379"/>
    <lineage>
        <taxon>Eukaryota</taxon>
        <taxon>Metazoa</taxon>
        <taxon>Ecdysozoa</taxon>
        <taxon>Nematoda</taxon>
        <taxon>Chromadorea</taxon>
        <taxon>Rhabditida</taxon>
        <taxon>Spirurina</taxon>
        <taxon>Oxyuridomorpha</taxon>
        <taxon>Oxyuroidea</taxon>
        <taxon>Oxyuridae</taxon>
        <taxon>Syphacia</taxon>
    </lineage>
</organism>
<evidence type="ECO:0000256" key="5">
    <source>
        <dbReference type="ARBA" id="ARBA00023110"/>
    </source>
</evidence>
<protein>
    <recommendedName>
        <fullName evidence="2 7">peptidylprolyl isomerase</fullName>
        <ecNumber evidence="2 7">5.2.1.8</ecNumber>
    </recommendedName>
</protein>
<feature type="domain" description="PPIase FKBP-type" evidence="10">
    <location>
        <begin position="149"/>
        <end position="236"/>
    </location>
</feature>
<dbReference type="GO" id="GO:0003755">
    <property type="term" value="F:peptidyl-prolyl cis-trans isomerase activity"/>
    <property type="evidence" value="ECO:0007669"/>
    <property type="project" value="UniProtKB-KW"/>
</dbReference>
<evidence type="ECO:0000256" key="6">
    <source>
        <dbReference type="ARBA" id="ARBA00023235"/>
    </source>
</evidence>
<dbReference type="PROSITE" id="PS50059">
    <property type="entry name" value="FKBP_PPIASE"/>
    <property type="match status" value="2"/>
</dbReference>
<proteinExistence type="predicted"/>
<dbReference type="STRING" id="451379.A0A0N5APC1"/>
<dbReference type="PANTHER" id="PTHR46512:SF9">
    <property type="entry name" value="PEPTIDYLPROLYL ISOMERASE"/>
    <property type="match status" value="1"/>
</dbReference>
<dbReference type="SMART" id="SM00028">
    <property type="entry name" value="TPR"/>
    <property type="match status" value="3"/>
</dbReference>
<evidence type="ECO:0000313" key="12">
    <source>
        <dbReference type="WBParaSite" id="SMUV_0000649301-mRNA-1"/>
    </source>
</evidence>
<dbReference type="Proteomes" id="UP000046393">
    <property type="component" value="Unplaced"/>
</dbReference>
<dbReference type="SUPFAM" id="SSF48452">
    <property type="entry name" value="TPR-like"/>
    <property type="match status" value="1"/>
</dbReference>
<evidence type="ECO:0000256" key="7">
    <source>
        <dbReference type="PROSITE-ProRule" id="PRU00277"/>
    </source>
</evidence>
<feature type="region of interest" description="Disordered" evidence="9">
    <location>
        <begin position="415"/>
        <end position="445"/>
    </location>
</feature>
<name>A0A0N5APC1_9BILA</name>
<evidence type="ECO:0000256" key="3">
    <source>
        <dbReference type="ARBA" id="ARBA00022737"/>
    </source>
</evidence>
<reference evidence="12" key="1">
    <citation type="submission" date="2017-02" db="UniProtKB">
        <authorList>
            <consortium name="WormBaseParasite"/>
        </authorList>
    </citation>
    <scope>IDENTIFICATION</scope>
</reference>
<dbReference type="AlphaFoldDB" id="A0A0N5APC1"/>
<evidence type="ECO:0000259" key="10">
    <source>
        <dbReference type="PROSITE" id="PS50059"/>
    </source>
</evidence>
<accession>A0A0N5APC1</accession>
<evidence type="ECO:0000256" key="2">
    <source>
        <dbReference type="ARBA" id="ARBA00013194"/>
    </source>
</evidence>
<dbReference type="EC" id="5.2.1.8" evidence="2 7"/>
<dbReference type="Pfam" id="PF13181">
    <property type="entry name" value="TPR_8"/>
    <property type="match status" value="1"/>
</dbReference>
<comment type="catalytic activity">
    <reaction evidence="1 7">
        <text>[protein]-peptidylproline (omega=180) = [protein]-peptidylproline (omega=0)</text>
        <dbReference type="Rhea" id="RHEA:16237"/>
        <dbReference type="Rhea" id="RHEA-COMP:10747"/>
        <dbReference type="Rhea" id="RHEA-COMP:10748"/>
        <dbReference type="ChEBI" id="CHEBI:83833"/>
        <dbReference type="ChEBI" id="CHEBI:83834"/>
        <dbReference type="EC" id="5.2.1.8"/>
    </reaction>
</comment>
<dbReference type="InterPro" id="IPR001179">
    <property type="entry name" value="PPIase_FKBP_dom"/>
</dbReference>
<evidence type="ECO:0000256" key="4">
    <source>
        <dbReference type="ARBA" id="ARBA00022803"/>
    </source>
</evidence>
<dbReference type="Gene3D" id="1.25.40.10">
    <property type="entry name" value="Tetratricopeptide repeat domain"/>
    <property type="match status" value="1"/>
</dbReference>
<dbReference type="InterPro" id="IPR019734">
    <property type="entry name" value="TPR_rpt"/>
</dbReference>
<dbReference type="PROSITE" id="PS50005">
    <property type="entry name" value="TPR"/>
    <property type="match status" value="1"/>
</dbReference>
<dbReference type="FunFam" id="3.10.50.40:FF:000013">
    <property type="entry name" value="Peptidylprolyl isomerase"/>
    <property type="match status" value="1"/>
</dbReference>
<dbReference type="InterPro" id="IPR046357">
    <property type="entry name" value="PPIase_dom_sf"/>
</dbReference>
<evidence type="ECO:0000256" key="1">
    <source>
        <dbReference type="ARBA" id="ARBA00000971"/>
    </source>
</evidence>
<keyword evidence="11" id="KW-1185">Reference proteome</keyword>
<evidence type="ECO:0000256" key="8">
    <source>
        <dbReference type="PROSITE-ProRule" id="PRU00339"/>
    </source>
</evidence>
<feature type="repeat" description="TPR" evidence="8">
    <location>
        <begin position="336"/>
        <end position="369"/>
    </location>
</feature>
<dbReference type="WBParaSite" id="SMUV_0000649301-mRNA-1">
    <property type="protein sequence ID" value="SMUV_0000649301-mRNA-1"/>
    <property type="gene ID" value="SMUV_0000649301"/>
</dbReference>
<keyword evidence="3" id="KW-0677">Repeat</keyword>
<feature type="domain" description="PPIase FKBP-type" evidence="10">
    <location>
        <begin position="32"/>
        <end position="120"/>
    </location>
</feature>